<protein>
    <submittedName>
        <fullName evidence="6">Glutathione-dependent formaldehyde-activating GFA</fullName>
    </submittedName>
</protein>
<dbReference type="HOGENOM" id="CLU_055491_4_1_5"/>
<dbReference type="Pfam" id="PF04828">
    <property type="entry name" value="GFA"/>
    <property type="match status" value="1"/>
</dbReference>
<dbReference type="PANTHER" id="PTHR33337:SF40">
    <property type="entry name" value="CENP-V_GFA DOMAIN-CONTAINING PROTEIN-RELATED"/>
    <property type="match status" value="1"/>
</dbReference>
<evidence type="ECO:0000313" key="6">
    <source>
        <dbReference type="EMBL" id="ACK49849.1"/>
    </source>
</evidence>
<evidence type="ECO:0000256" key="4">
    <source>
        <dbReference type="ARBA" id="ARBA00023239"/>
    </source>
</evidence>
<gene>
    <name evidence="6" type="ordered locus">Msil_0879</name>
</gene>
<evidence type="ECO:0000259" key="5">
    <source>
        <dbReference type="PROSITE" id="PS51891"/>
    </source>
</evidence>
<dbReference type="InterPro" id="IPR011057">
    <property type="entry name" value="Mss4-like_sf"/>
</dbReference>
<feature type="domain" description="CENP-V/GFA" evidence="5">
    <location>
        <begin position="3"/>
        <end position="117"/>
    </location>
</feature>
<dbReference type="Proteomes" id="UP000002257">
    <property type="component" value="Chromosome"/>
</dbReference>
<accession>B8ESF9</accession>
<dbReference type="EMBL" id="CP001280">
    <property type="protein sequence ID" value="ACK49849.1"/>
    <property type="molecule type" value="Genomic_DNA"/>
</dbReference>
<reference evidence="6 7" key="1">
    <citation type="journal article" date="2010" name="J. Bacteriol.">
        <title>Complete genome sequence of the aerobic facultative methanotroph Methylocella silvestris BL2.</title>
        <authorList>
            <person name="Chen Y."/>
            <person name="Crombie A."/>
            <person name="Rahman M.T."/>
            <person name="Dedysh S.N."/>
            <person name="Liesack W."/>
            <person name="Stott M.B."/>
            <person name="Alam M."/>
            <person name="Theisen A.R."/>
            <person name="Murrell J.C."/>
            <person name="Dunfield P.F."/>
        </authorList>
    </citation>
    <scope>NUCLEOTIDE SEQUENCE [LARGE SCALE GENOMIC DNA]</scope>
    <source>
        <strain evidence="7">DSM 15510 / CIP 108128 / LMG 27833 / NCIMB 13906 / BL2</strain>
    </source>
</reference>
<dbReference type="OrthoDB" id="9807246at2"/>
<keyword evidence="7" id="KW-1185">Reference proteome</keyword>
<evidence type="ECO:0000313" key="7">
    <source>
        <dbReference type="Proteomes" id="UP000002257"/>
    </source>
</evidence>
<evidence type="ECO:0000256" key="3">
    <source>
        <dbReference type="ARBA" id="ARBA00022833"/>
    </source>
</evidence>
<dbReference type="Gene3D" id="3.90.1590.10">
    <property type="entry name" value="glutathione-dependent formaldehyde- activating enzyme (gfa)"/>
    <property type="match status" value="1"/>
</dbReference>
<name>B8ESF9_METSB</name>
<evidence type="ECO:0000256" key="1">
    <source>
        <dbReference type="ARBA" id="ARBA00005495"/>
    </source>
</evidence>
<dbReference type="KEGG" id="msl:Msil_0879"/>
<proteinExistence type="inferred from homology"/>
<dbReference type="SUPFAM" id="SSF51316">
    <property type="entry name" value="Mss4-like"/>
    <property type="match status" value="1"/>
</dbReference>
<keyword evidence="2" id="KW-0479">Metal-binding</keyword>
<dbReference type="PROSITE" id="PS51891">
    <property type="entry name" value="CENP_V_GFA"/>
    <property type="match status" value="1"/>
</dbReference>
<dbReference type="GO" id="GO:0046872">
    <property type="term" value="F:metal ion binding"/>
    <property type="evidence" value="ECO:0007669"/>
    <property type="project" value="UniProtKB-KW"/>
</dbReference>
<keyword evidence="4" id="KW-0456">Lyase</keyword>
<comment type="similarity">
    <text evidence="1">Belongs to the Gfa family.</text>
</comment>
<dbReference type="InterPro" id="IPR006913">
    <property type="entry name" value="CENP-V/GFA"/>
</dbReference>
<keyword evidence="3" id="KW-0862">Zinc</keyword>
<dbReference type="PANTHER" id="PTHR33337">
    <property type="entry name" value="GFA DOMAIN-CONTAINING PROTEIN"/>
    <property type="match status" value="1"/>
</dbReference>
<organism evidence="6 7">
    <name type="scientific">Methylocella silvestris (strain DSM 15510 / CIP 108128 / LMG 27833 / NCIMB 13906 / BL2)</name>
    <dbReference type="NCBI Taxonomy" id="395965"/>
    <lineage>
        <taxon>Bacteria</taxon>
        <taxon>Pseudomonadati</taxon>
        <taxon>Pseudomonadota</taxon>
        <taxon>Alphaproteobacteria</taxon>
        <taxon>Hyphomicrobiales</taxon>
        <taxon>Beijerinckiaceae</taxon>
        <taxon>Methylocella</taxon>
    </lineage>
</organism>
<dbReference type="GO" id="GO:0016846">
    <property type="term" value="F:carbon-sulfur lyase activity"/>
    <property type="evidence" value="ECO:0007669"/>
    <property type="project" value="InterPro"/>
</dbReference>
<dbReference type="AlphaFoldDB" id="B8ESF9"/>
<evidence type="ECO:0000256" key="2">
    <source>
        <dbReference type="ARBA" id="ARBA00022723"/>
    </source>
</evidence>
<dbReference type="STRING" id="395965.Msil_0879"/>
<dbReference type="RefSeq" id="WP_012589919.1">
    <property type="nucleotide sequence ID" value="NC_011666.1"/>
</dbReference>
<dbReference type="eggNOG" id="COG3791">
    <property type="taxonomic scope" value="Bacteria"/>
</dbReference>
<sequence>MAIHGGCLCGGVRYEIRAALSQPIACHCSQCAKTSGNYAAMASCRSADLDLIAAETLTWFQSSELVRRGFCARCGGNVFWKMEPGEETYVTAGTLEQPTGLRLAEHIFVASKADFYEITDGLPQKPEW</sequence>